<protein>
    <submittedName>
        <fullName evidence="2">Uncharacterized protein</fullName>
    </submittedName>
</protein>
<reference evidence="2 3" key="1">
    <citation type="journal article" date="2015" name="Nature">
        <title>rRNA introns, odd ribosomes, and small enigmatic genomes across a large radiation of phyla.</title>
        <authorList>
            <person name="Brown C.T."/>
            <person name="Hug L.A."/>
            <person name="Thomas B.C."/>
            <person name="Sharon I."/>
            <person name="Castelle C.J."/>
            <person name="Singh A."/>
            <person name="Wilkins M.J."/>
            <person name="Williams K.H."/>
            <person name="Banfield J.F."/>
        </authorList>
    </citation>
    <scope>NUCLEOTIDE SEQUENCE [LARGE SCALE GENOMIC DNA]</scope>
</reference>
<evidence type="ECO:0000313" key="2">
    <source>
        <dbReference type="EMBL" id="KKQ99944.1"/>
    </source>
</evidence>
<feature type="coiled-coil region" evidence="1">
    <location>
        <begin position="13"/>
        <end position="40"/>
    </location>
</feature>
<keyword evidence="1" id="KW-0175">Coiled coil</keyword>
<comment type="caution">
    <text evidence="2">The sequence shown here is derived from an EMBL/GenBank/DDBJ whole genome shotgun (WGS) entry which is preliminary data.</text>
</comment>
<evidence type="ECO:0000313" key="3">
    <source>
        <dbReference type="Proteomes" id="UP000033881"/>
    </source>
</evidence>
<organism evidence="2 3">
    <name type="scientific">Candidatus Woesebacteria bacterium GW2011_GWB1_39_12</name>
    <dbReference type="NCBI Taxonomy" id="1618574"/>
    <lineage>
        <taxon>Bacteria</taxon>
        <taxon>Candidatus Woeseibacteriota</taxon>
    </lineage>
</organism>
<evidence type="ECO:0000256" key="1">
    <source>
        <dbReference type="SAM" id="Coils"/>
    </source>
</evidence>
<accession>A0A0G0PP56</accession>
<gene>
    <name evidence="2" type="ORF">UT24_C0020G0012</name>
</gene>
<dbReference type="Proteomes" id="UP000033881">
    <property type="component" value="Unassembled WGS sequence"/>
</dbReference>
<sequence>MNENEEKSPEEIAEALKTQLEEKEKVLVEKQAEIEKLKDKEFNFKRLRDMTEEELGRLSVVEKSLMQKQEKLEEESKSFASKVIESHKNDSLAVLVGDDADMKKKVLFHYERLKDEAVTKEEIASKMREAWLLAGGIKSFSTTPISGGLDSYYPSPTSFKKGTELTETQKELAKAMGIKDEDLKKYNK</sequence>
<name>A0A0G0PP56_9BACT</name>
<dbReference type="AlphaFoldDB" id="A0A0G0PP56"/>
<proteinExistence type="predicted"/>
<dbReference type="STRING" id="1618574.UT24_C0020G0012"/>
<dbReference type="EMBL" id="LBWB01000020">
    <property type="protein sequence ID" value="KKQ99944.1"/>
    <property type="molecule type" value="Genomic_DNA"/>
</dbReference>